<dbReference type="InterPro" id="IPR038063">
    <property type="entry name" value="Transpep_catalytic_dom"/>
</dbReference>
<accession>A0A3A1WN30</accession>
<feature type="active site" description="Proton donor/acceptor" evidence="9">
    <location>
        <position position="194"/>
    </location>
</feature>
<dbReference type="GO" id="GO:0016757">
    <property type="term" value="F:glycosyltransferase activity"/>
    <property type="evidence" value="ECO:0007669"/>
    <property type="project" value="UniProtKB-KW"/>
</dbReference>
<name>A0A3A1WN30_9HYPH</name>
<protein>
    <submittedName>
        <fullName evidence="11">L,D-transpeptidase</fullName>
    </submittedName>
</protein>
<evidence type="ECO:0000256" key="1">
    <source>
        <dbReference type="ARBA" id="ARBA00004752"/>
    </source>
</evidence>
<dbReference type="PROSITE" id="PS52029">
    <property type="entry name" value="LD_TPASE"/>
    <property type="match status" value="1"/>
</dbReference>
<dbReference type="CDD" id="cd16913">
    <property type="entry name" value="YkuD_like"/>
    <property type="match status" value="1"/>
</dbReference>
<dbReference type="InterPro" id="IPR050979">
    <property type="entry name" value="LD-transpeptidase"/>
</dbReference>
<dbReference type="PANTHER" id="PTHR30582:SF24">
    <property type="entry name" value="L,D-TRANSPEPTIDASE ERFK_SRFK-RELATED"/>
    <property type="match status" value="1"/>
</dbReference>
<keyword evidence="12" id="KW-1185">Reference proteome</keyword>
<dbReference type="UniPathway" id="UPA00219"/>
<evidence type="ECO:0000313" key="12">
    <source>
        <dbReference type="Proteomes" id="UP000265750"/>
    </source>
</evidence>
<evidence type="ECO:0000256" key="6">
    <source>
        <dbReference type="ARBA" id="ARBA00022960"/>
    </source>
</evidence>
<dbReference type="PROSITE" id="PS51257">
    <property type="entry name" value="PROKAR_LIPOPROTEIN"/>
    <property type="match status" value="1"/>
</dbReference>
<organism evidence="11 12">
    <name type="scientific">Aureimonas flava</name>
    <dbReference type="NCBI Taxonomy" id="2320271"/>
    <lineage>
        <taxon>Bacteria</taxon>
        <taxon>Pseudomonadati</taxon>
        <taxon>Pseudomonadota</taxon>
        <taxon>Alphaproteobacteria</taxon>
        <taxon>Hyphomicrobiales</taxon>
        <taxon>Aurantimonadaceae</taxon>
        <taxon>Aureimonas</taxon>
    </lineage>
</organism>
<dbReference type="InterPro" id="IPR005490">
    <property type="entry name" value="LD_TPept_cat_dom"/>
</dbReference>
<sequence>MTDDRISRALSRRSLLQGLGLGAAAFALSGCTMDSRARVANLTPFNGGTGPGGINPEYLTAYGQIQDGGFTIPAIDLRRMDVRYLRRQVSYAGPEEPGTIIIDTPTRYAYLIQPGGTAMRYGVGIGRDGFAWEGRARVQYKREWPRWTPPSEMIARQPELEMYREGMEPGLKNPLGARALYLFQNGKDTLYRLHGTPEWWTIGKAVSSGCVRFMNHDIIDLYDRASAGATVIVNQAGGATV</sequence>
<evidence type="ECO:0000256" key="2">
    <source>
        <dbReference type="ARBA" id="ARBA00005992"/>
    </source>
</evidence>
<dbReference type="Proteomes" id="UP000265750">
    <property type="component" value="Unassembled WGS sequence"/>
</dbReference>
<keyword evidence="4" id="KW-0808">Transferase</keyword>
<dbReference type="RefSeq" id="WP_119539062.1">
    <property type="nucleotide sequence ID" value="NZ_QYRN01000003.1"/>
</dbReference>
<evidence type="ECO:0000256" key="9">
    <source>
        <dbReference type="PROSITE-ProRule" id="PRU01373"/>
    </source>
</evidence>
<gene>
    <name evidence="11" type="ORF">D3218_06260</name>
</gene>
<comment type="similarity">
    <text evidence="2">Belongs to the YkuD family.</text>
</comment>
<keyword evidence="7 9" id="KW-0573">Peptidoglycan synthesis</keyword>
<comment type="pathway">
    <text evidence="1 9">Cell wall biogenesis; peptidoglycan biosynthesis.</text>
</comment>
<evidence type="ECO:0000256" key="7">
    <source>
        <dbReference type="ARBA" id="ARBA00022984"/>
    </source>
</evidence>
<reference evidence="12" key="1">
    <citation type="submission" date="2018-09" db="EMBL/GenBank/DDBJ databases">
        <authorList>
            <person name="Tuo L."/>
        </authorList>
    </citation>
    <scope>NUCLEOTIDE SEQUENCE [LARGE SCALE GENOMIC DNA]</scope>
    <source>
        <strain evidence="12">M2BS4Y-1</strain>
    </source>
</reference>
<feature type="domain" description="L,D-TPase catalytic" evidence="10">
    <location>
        <begin position="98"/>
        <end position="234"/>
    </location>
</feature>
<dbReference type="EMBL" id="QYRN01000003">
    <property type="protein sequence ID" value="RIY01925.1"/>
    <property type="molecule type" value="Genomic_DNA"/>
</dbReference>
<evidence type="ECO:0000259" key="10">
    <source>
        <dbReference type="PROSITE" id="PS52029"/>
    </source>
</evidence>
<dbReference type="AlphaFoldDB" id="A0A3A1WN30"/>
<comment type="caution">
    <text evidence="11">The sequence shown here is derived from an EMBL/GenBank/DDBJ whole genome shotgun (WGS) entry which is preliminary data.</text>
</comment>
<dbReference type="OrthoDB" id="8402157at2"/>
<feature type="active site" description="Nucleophile" evidence="9">
    <location>
        <position position="210"/>
    </location>
</feature>
<evidence type="ECO:0000256" key="3">
    <source>
        <dbReference type="ARBA" id="ARBA00022676"/>
    </source>
</evidence>
<evidence type="ECO:0000256" key="5">
    <source>
        <dbReference type="ARBA" id="ARBA00022801"/>
    </source>
</evidence>
<dbReference type="FunFam" id="2.40.440.10:FF:000002">
    <property type="entry name" value="L,D-transpeptidase ErfK/SrfK"/>
    <property type="match status" value="1"/>
</dbReference>
<keyword evidence="5" id="KW-0378">Hydrolase</keyword>
<keyword evidence="8 9" id="KW-0961">Cell wall biogenesis/degradation</keyword>
<dbReference type="GO" id="GO:0018104">
    <property type="term" value="P:peptidoglycan-protein cross-linking"/>
    <property type="evidence" value="ECO:0007669"/>
    <property type="project" value="TreeGrafter"/>
</dbReference>
<dbReference type="GO" id="GO:0071972">
    <property type="term" value="F:peptidoglycan L,D-transpeptidase activity"/>
    <property type="evidence" value="ECO:0007669"/>
    <property type="project" value="TreeGrafter"/>
</dbReference>
<dbReference type="InterPro" id="IPR006311">
    <property type="entry name" value="TAT_signal"/>
</dbReference>
<dbReference type="PROSITE" id="PS51318">
    <property type="entry name" value="TAT"/>
    <property type="match status" value="1"/>
</dbReference>
<dbReference type="GO" id="GO:0008360">
    <property type="term" value="P:regulation of cell shape"/>
    <property type="evidence" value="ECO:0007669"/>
    <property type="project" value="UniProtKB-UniRule"/>
</dbReference>
<keyword evidence="6 9" id="KW-0133">Cell shape</keyword>
<evidence type="ECO:0000313" key="11">
    <source>
        <dbReference type="EMBL" id="RIY01925.1"/>
    </source>
</evidence>
<keyword evidence="3" id="KW-0328">Glycosyltransferase</keyword>
<dbReference type="Pfam" id="PF03734">
    <property type="entry name" value="YkuD"/>
    <property type="match status" value="1"/>
</dbReference>
<dbReference type="GO" id="GO:0071555">
    <property type="term" value="P:cell wall organization"/>
    <property type="evidence" value="ECO:0007669"/>
    <property type="project" value="UniProtKB-UniRule"/>
</dbReference>
<dbReference type="Gene3D" id="2.40.440.10">
    <property type="entry name" value="L,D-transpeptidase catalytic domain-like"/>
    <property type="match status" value="1"/>
</dbReference>
<evidence type="ECO:0000256" key="8">
    <source>
        <dbReference type="ARBA" id="ARBA00023316"/>
    </source>
</evidence>
<evidence type="ECO:0000256" key="4">
    <source>
        <dbReference type="ARBA" id="ARBA00022679"/>
    </source>
</evidence>
<dbReference type="PANTHER" id="PTHR30582">
    <property type="entry name" value="L,D-TRANSPEPTIDASE"/>
    <property type="match status" value="1"/>
</dbReference>
<dbReference type="SUPFAM" id="SSF141523">
    <property type="entry name" value="L,D-transpeptidase catalytic domain-like"/>
    <property type="match status" value="1"/>
</dbReference>
<proteinExistence type="inferred from homology"/>
<dbReference type="GO" id="GO:0005576">
    <property type="term" value="C:extracellular region"/>
    <property type="evidence" value="ECO:0007669"/>
    <property type="project" value="TreeGrafter"/>
</dbReference>